<reference evidence="14 15" key="1">
    <citation type="journal article" date="2016" name="Nat. Biotechnol.">
        <title>Measurement of bacterial replication rates in microbial communities.</title>
        <authorList>
            <person name="Brown C.T."/>
            <person name="Olm M.R."/>
            <person name="Thomas B.C."/>
            <person name="Banfield J.F."/>
        </authorList>
    </citation>
    <scope>NUCLEOTIDE SEQUENCE [LARGE SCALE GENOMIC DNA]</scope>
    <source>
        <strain evidence="14">46_33</strain>
    </source>
</reference>
<dbReference type="FunFam" id="3.20.20.20:FF:000006">
    <property type="entry name" value="Dihydropteroate synthase"/>
    <property type="match status" value="1"/>
</dbReference>
<dbReference type="STRING" id="626940.BHW43_10365"/>
<accession>A0A1Q6R1X3</accession>
<dbReference type="UniPathway" id="UPA00077">
    <property type="reaction ID" value="UER00156"/>
</dbReference>
<dbReference type="PANTHER" id="PTHR20941">
    <property type="entry name" value="FOLATE SYNTHESIS PROTEINS"/>
    <property type="match status" value="1"/>
</dbReference>
<dbReference type="PROSITE" id="PS00793">
    <property type="entry name" value="DHPS_2"/>
    <property type="match status" value="1"/>
</dbReference>
<evidence type="ECO:0000256" key="2">
    <source>
        <dbReference type="ARBA" id="ARBA00001946"/>
    </source>
</evidence>
<dbReference type="GO" id="GO:0005829">
    <property type="term" value="C:cytosol"/>
    <property type="evidence" value="ECO:0007669"/>
    <property type="project" value="TreeGrafter"/>
</dbReference>
<sequence>MLLRVNREGLEAALASIGAHADSLPIFAHKAEIIPFKLLGVRTPAANIIKQEMLAVGGDAVTPVGAVTCAAKYVDILLLGTLKHYKVLLKKLAQMPYFGIPQAAIDLEMALTPQKLCTTLADGRVLTYEKMCVMGILNVTPDSFYEGSRVPAMEELVERAGRMLAAGAGVLDIGGESTRPGSDSVDGEEERRRVVPAIAALRKAYPDAVISIDTYRADTAEAAIAAGADIINDISAMEADPRMADVVVATKAPIILMHMRGTPKNMQQNCEYKDVVQEVAVYLAQRAQLLRERGVSADKIILDPGIGFAKNVEQNLLLMRDLKALTSFGYPVLLAASRKSTLGVVLGGVPAEQRLEGTIATSLQAIYAGAQMVRVHDVEENVRAIRTLEAILRGSAE</sequence>
<dbReference type="Gene3D" id="3.20.20.20">
    <property type="entry name" value="Dihydropteroate synthase-like"/>
    <property type="match status" value="1"/>
</dbReference>
<name>A0A1Q6R1X3_9FIRM</name>
<evidence type="ECO:0000256" key="4">
    <source>
        <dbReference type="ARBA" id="ARBA00009503"/>
    </source>
</evidence>
<dbReference type="PROSITE" id="PS50972">
    <property type="entry name" value="PTERIN_BINDING"/>
    <property type="match status" value="1"/>
</dbReference>
<keyword evidence="8" id="KW-0479">Metal-binding</keyword>
<evidence type="ECO:0000256" key="8">
    <source>
        <dbReference type="ARBA" id="ARBA00022723"/>
    </source>
</evidence>
<dbReference type="NCBIfam" id="TIGR01496">
    <property type="entry name" value="DHPS"/>
    <property type="match status" value="1"/>
</dbReference>
<proteinExistence type="inferred from homology"/>
<evidence type="ECO:0000313" key="14">
    <source>
        <dbReference type="EMBL" id="OLA36359.1"/>
    </source>
</evidence>
<dbReference type="GO" id="GO:0046654">
    <property type="term" value="P:tetrahydrofolate biosynthetic process"/>
    <property type="evidence" value="ECO:0007669"/>
    <property type="project" value="UniProtKB-UniPathway"/>
</dbReference>
<gene>
    <name evidence="14" type="ORF">BHW43_10365</name>
</gene>
<evidence type="ECO:0000256" key="1">
    <source>
        <dbReference type="ARBA" id="ARBA00000012"/>
    </source>
</evidence>
<protein>
    <recommendedName>
        <fullName evidence="6">Dihydropteroate synthase</fullName>
        <ecNumber evidence="5">2.5.1.15</ecNumber>
    </recommendedName>
    <alternativeName>
        <fullName evidence="11">Dihydropteroate pyrophosphorylase</fullName>
    </alternativeName>
</protein>
<comment type="pathway">
    <text evidence="3">Cofactor biosynthesis; tetrahydrofolate biosynthesis; 7,8-dihydrofolate from 2-amino-4-hydroxy-6-hydroxymethyl-7,8-dihydropteridine diphosphate and 4-aminobenzoate: step 1/2.</text>
</comment>
<dbReference type="Proteomes" id="UP000186777">
    <property type="component" value="Unassembled WGS sequence"/>
</dbReference>
<dbReference type="GO" id="GO:0046872">
    <property type="term" value="F:metal ion binding"/>
    <property type="evidence" value="ECO:0007669"/>
    <property type="project" value="UniProtKB-KW"/>
</dbReference>
<evidence type="ECO:0000259" key="13">
    <source>
        <dbReference type="PROSITE" id="PS50972"/>
    </source>
</evidence>
<dbReference type="InterPro" id="IPR006390">
    <property type="entry name" value="DHP_synth_dom"/>
</dbReference>
<comment type="caution">
    <text evidence="14">The sequence shown here is derived from an EMBL/GenBank/DDBJ whole genome shotgun (WGS) entry which is preliminary data.</text>
</comment>
<evidence type="ECO:0000256" key="11">
    <source>
        <dbReference type="ARBA" id="ARBA00030193"/>
    </source>
</evidence>
<dbReference type="SUPFAM" id="SSF51717">
    <property type="entry name" value="Dihydropteroate synthetase-like"/>
    <property type="match status" value="1"/>
</dbReference>
<comment type="cofactor">
    <cofactor evidence="2">
        <name>Mg(2+)</name>
        <dbReference type="ChEBI" id="CHEBI:18420"/>
    </cofactor>
</comment>
<feature type="domain" description="Pterin-binding" evidence="13">
    <location>
        <begin position="131"/>
        <end position="386"/>
    </location>
</feature>
<dbReference type="PANTHER" id="PTHR20941:SF1">
    <property type="entry name" value="FOLIC ACID SYNTHESIS PROTEIN FOL1"/>
    <property type="match status" value="1"/>
</dbReference>
<keyword evidence="10" id="KW-0289">Folate biosynthesis</keyword>
<evidence type="ECO:0000256" key="10">
    <source>
        <dbReference type="ARBA" id="ARBA00022909"/>
    </source>
</evidence>
<evidence type="ECO:0000313" key="15">
    <source>
        <dbReference type="Proteomes" id="UP000186777"/>
    </source>
</evidence>
<evidence type="ECO:0000256" key="9">
    <source>
        <dbReference type="ARBA" id="ARBA00022842"/>
    </source>
</evidence>
<dbReference type="InterPro" id="IPR045031">
    <property type="entry name" value="DHP_synth-like"/>
</dbReference>
<keyword evidence="9" id="KW-0460">Magnesium</keyword>
<evidence type="ECO:0000256" key="6">
    <source>
        <dbReference type="ARBA" id="ARBA00016919"/>
    </source>
</evidence>
<dbReference type="GO" id="GO:0046656">
    <property type="term" value="P:folic acid biosynthetic process"/>
    <property type="evidence" value="ECO:0007669"/>
    <property type="project" value="UniProtKB-KW"/>
</dbReference>
<dbReference type="EC" id="2.5.1.15" evidence="5"/>
<dbReference type="InterPro" id="IPR011005">
    <property type="entry name" value="Dihydropteroate_synth-like_sf"/>
</dbReference>
<dbReference type="RefSeq" id="WP_303680481.1">
    <property type="nucleotide sequence ID" value="NZ_MNTG01000046.1"/>
</dbReference>
<evidence type="ECO:0000256" key="12">
    <source>
        <dbReference type="ARBA" id="ARBA00053449"/>
    </source>
</evidence>
<keyword evidence="7" id="KW-0808">Transferase</keyword>
<evidence type="ECO:0000256" key="5">
    <source>
        <dbReference type="ARBA" id="ARBA00012458"/>
    </source>
</evidence>
<dbReference type="GO" id="GO:0004156">
    <property type="term" value="F:dihydropteroate synthase activity"/>
    <property type="evidence" value="ECO:0007669"/>
    <property type="project" value="UniProtKB-EC"/>
</dbReference>
<evidence type="ECO:0000256" key="3">
    <source>
        <dbReference type="ARBA" id="ARBA00004763"/>
    </source>
</evidence>
<evidence type="ECO:0000256" key="7">
    <source>
        <dbReference type="ARBA" id="ARBA00022679"/>
    </source>
</evidence>
<dbReference type="InterPro" id="IPR000489">
    <property type="entry name" value="Pterin-binding_dom"/>
</dbReference>
<dbReference type="Pfam" id="PF00809">
    <property type="entry name" value="Pterin_bind"/>
    <property type="match status" value="1"/>
</dbReference>
<comment type="similarity">
    <text evidence="4">Belongs to the DHPS family.</text>
</comment>
<comment type="function">
    <text evidence="12">Catalyzes the condensation of para-aminobenzoate (pABA) with 6-hydroxymethyl-7,8-dihydropterin diphosphate (DHPt-PP) to form 7,8-dihydropteroate (H2Pte), the immediate precursor of folate derivatives.</text>
</comment>
<dbReference type="EMBL" id="MNTG01000046">
    <property type="protein sequence ID" value="OLA36359.1"/>
    <property type="molecule type" value="Genomic_DNA"/>
</dbReference>
<organism evidence="14 15">
    <name type="scientific">Phascolarctobacterium succinatutens</name>
    <dbReference type="NCBI Taxonomy" id="626940"/>
    <lineage>
        <taxon>Bacteria</taxon>
        <taxon>Bacillati</taxon>
        <taxon>Bacillota</taxon>
        <taxon>Negativicutes</taxon>
        <taxon>Acidaminococcales</taxon>
        <taxon>Acidaminococcaceae</taxon>
        <taxon>Phascolarctobacterium</taxon>
    </lineage>
</organism>
<dbReference type="AlphaFoldDB" id="A0A1Q6R1X3"/>
<dbReference type="CDD" id="cd00739">
    <property type="entry name" value="DHPS"/>
    <property type="match status" value="1"/>
</dbReference>
<comment type="catalytic activity">
    <reaction evidence="1">
        <text>(7,8-dihydropterin-6-yl)methyl diphosphate + 4-aminobenzoate = 7,8-dihydropteroate + diphosphate</text>
        <dbReference type="Rhea" id="RHEA:19949"/>
        <dbReference type="ChEBI" id="CHEBI:17836"/>
        <dbReference type="ChEBI" id="CHEBI:17839"/>
        <dbReference type="ChEBI" id="CHEBI:33019"/>
        <dbReference type="ChEBI" id="CHEBI:72950"/>
        <dbReference type="EC" id="2.5.1.15"/>
    </reaction>
</comment>